<evidence type="ECO:0000313" key="4">
    <source>
        <dbReference type="EMBL" id="CAE7168455.1"/>
    </source>
</evidence>
<feature type="domain" description="Integrase catalytic" evidence="3">
    <location>
        <begin position="1104"/>
        <end position="1286"/>
    </location>
</feature>
<feature type="compositionally biased region" description="Basic and acidic residues" evidence="2">
    <location>
        <begin position="585"/>
        <end position="594"/>
    </location>
</feature>
<reference evidence="4" key="1">
    <citation type="submission" date="2021-02" db="EMBL/GenBank/DDBJ databases">
        <authorList>
            <person name="Dougan E. K."/>
            <person name="Rhodes N."/>
            <person name="Thang M."/>
            <person name="Chan C."/>
        </authorList>
    </citation>
    <scope>NUCLEOTIDE SEQUENCE</scope>
</reference>
<organism evidence="4 5">
    <name type="scientific">Symbiodinium necroappetens</name>
    <dbReference type="NCBI Taxonomy" id="1628268"/>
    <lineage>
        <taxon>Eukaryota</taxon>
        <taxon>Sar</taxon>
        <taxon>Alveolata</taxon>
        <taxon>Dinophyceae</taxon>
        <taxon>Suessiales</taxon>
        <taxon>Symbiodiniaceae</taxon>
        <taxon>Symbiodinium</taxon>
    </lineage>
</organism>
<gene>
    <name evidence="4" type="ORF">SNEC2469_LOCUS450</name>
</gene>
<feature type="region of interest" description="Disordered" evidence="2">
    <location>
        <begin position="1409"/>
        <end position="1429"/>
    </location>
</feature>
<keyword evidence="1" id="KW-0175">Coiled coil</keyword>
<evidence type="ECO:0000259" key="3">
    <source>
        <dbReference type="PROSITE" id="PS50994"/>
    </source>
</evidence>
<dbReference type="InterPro" id="IPR012337">
    <property type="entry name" value="RNaseH-like_sf"/>
</dbReference>
<proteinExistence type="predicted"/>
<dbReference type="InterPro" id="IPR001584">
    <property type="entry name" value="Integrase_cat-core"/>
</dbReference>
<feature type="non-terminal residue" evidence="4">
    <location>
        <position position="1952"/>
    </location>
</feature>
<evidence type="ECO:0000256" key="2">
    <source>
        <dbReference type="SAM" id="MobiDB-lite"/>
    </source>
</evidence>
<name>A0A812IUT1_9DINO</name>
<feature type="region of interest" description="Disordered" evidence="2">
    <location>
        <begin position="583"/>
        <end position="622"/>
    </location>
</feature>
<feature type="coiled-coil region" evidence="1">
    <location>
        <begin position="132"/>
        <end position="159"/>
    </location>
</feature>
<dbReference type="Gene3D" id="3.30.420.10">
    <property type="entry name" value="Ribonuclease H-like superfamily/Ribonuclease H"/>
    <property type="match status" value="1"/>
</dbReference>
<dbReference type="SUPFAM" id="SSF53098">
    <property type="entry name" value="Ribonuclease H-like"/>
    <property type="match status" value="1"/>
</dbReference>
<evidence type="ECO:0000256" key="1">
    <source>
        <dbReference type="SAM" id="Coils"/>
    </source>
</evidence>
<dbReference type="OrthoDB" id="430473at2759"/>
<keyword evidence="5" id="KW-1185">Reference proteome</keyword>
<accession>A0A812IUT1</accession>
<dbReference type="PROSITE" id="PS50994">
    <property type="entry name" value="INTEGRASE"/>
    <property type="match status" value="1"/>
</dbReference>
<evidence type="ECO:0000313" key="5">
    <source>
        <dbReference type="Proteomes" id="UP000601435"/>
    </source>
</evidence>
<dbReference type="EMBL" id="CAJNJA010002360">
    <property type="protein sequence ID" value="CAE7168455.1"/>
    <property type="molecule type" value="Genomic_DNA"/>
</dbReference>
<dbReference type="GO" id="GO:0003676">
    <property type="term" value="F:nucleic acid binding"/>
    <property type="evidence" value="ECO:0007669"/>
    <property type="project" value="InterPro"/>
</dbReference>
<sequence length="1952" mass="216956">MVRSELLGQCVQRAASGTLEDRENIQSLHQALQALQQDNAHNQSRLASLSSEHERTMTLLAEFEVGMKGKRAETWQKTISLEERLESFLAAQAGLRGDLEGLVGESAGEQRQLLVSMLEKQATTLEQTAAKQLSSEERIEQLKQSLDVANAEAARVRAKYEDDLRTTRWVVDRVTRLEVLVDQLRSKDAAIQKELEIDPEQGIRRAAEGNDADSVVPPVERHVLSPENPGYHDEGYEDEWWGEHRAKEYTGLDGVERGYFQWDALGNGAPPGLGPCARPPPLPESMKKASPGGEVKIPQPSFKLLKDAPKLDLSAGGEPWEVGMTVHQWRVETRTVLTAIHPSFAEYFDKIYDQGRQRYEAKRLTGLEEQVPEVLVSEAEMETRLSLALLKNLPLAVRQPVVEGSMSKNVRCILMLESLHERYAPGGREELESIQRYMRQLPAAQDFKGAMMTLRRWKLAKQRAQSLGLPEQAPNEGIAALDGLMRSLEKKHQQLGMRINILRMQPDVVIPTSTGLDRYVSLLEVECRRLAADQEIRDARAVQSSEVVVAAEAEAKAAAAGLLGVDMGPRASTVRAIAMAAREVSSNHERHRDESDPEQSSLSSAGSVHSTGTTDLEESDQSENRPPLWYLVLHPVEYAVWRESTTQLMTHSIASFEQVNGPNLIANGVWGILEELDFQLPLEDIRIGQDQYIIEARQTWCIYQDGIIRPVVLVHLIDVESGREQMLALTECDIQPRTQTWTLDEAPGVPPPPGYPSSASEVPKAKVALASGDTVDAWRTRDGELMIGDEELDQNADWILSVRRLRGIRGAFLWDELGPRVLYFAGDTTVTVHCFEQNGLPYISWEDFKPIRVMLARDWKSKGNAQVMKIEDRALRILDYMPTLEAVESAKAQEESAAAPAELLADPGESRAEELCSKSRVTFDEVWSAVQLASLVERRSDRSKQVAGEVVRQHHPDLEFLSVSIAVNLVFRPHRDRNSLERESVVLGLTRFQGGQLWVEGVPGENGNNVLRCVNNEGEIKAGKLHELSHKSVRFNAAVRMHGTEPFQGVRGVAVGYTPRGGDVQGMKTEVQNFQDFWDVGVQGLGRAMAFEAIAEEVIDLTIPPERPGHTLKVSKGVLSIDIAGPYAAAYDGTKYALVAVFRIDDNLQLHFMRPMKRRLWSELFSALQSILAQVSAICGERPQVVRIHSDKAREFLAQRVIEGINALGVFKTTTTGYDPQANGLAERTVGLLKERARGFLIRGNVHKKFWPLMMAEAARRQRDGALHRPHQGKLPEPGDCVAVTVQDAGPFDPRVEQGRFIAQSDVAVQGALVLVTRAGQEQLIITRLPAVIDKKPEQWKTHVTPLGDLVWVSSSGEIRDGEMVRDPGVDLGMLTVEEREQGHHVEQGLPFVARATALEEEIQTAFEEEPQNVAPKAQRKTTPKPDDKLDRYKILPYEVEQEMNRAEVKVAQLVTDTIDARVLSDPKTPADEKWKWVNEGLRPELETLQAKEIYDEWDEADLPPGAKVLPAKVVLTKKPLQDDAEVDPADPLSAWRAKARIVVCGNYEQNTVGHDPDNASANPAIEHIRWSAACLASNPGWTGLVLDITAAFLNAKMDNDTTFVRPPKVCRNEELDGKTFEGAEGVMFYLDPVSSGVWAIRKQGEPESFHGTFDMYVDDGLLVGPVMLCQALAEVLLKIWQMKIQGFLPSEELKVGTTVQVGDKKVPVRQELQFLGMVIKRTEEGVALHQHPWIETELERRGWTMVRGAANLPEVVEGQTEPAPRDDAYAADLHRAQSEVGSLFWVGLRTRPDLLATVGALSCMSTVDPRKTYKLATQVWRYLAGTRDKVLFFKAGGDLQEAKLSVFGDASLAPGASRSRTGVVVKFGGHVLAYRTQRQSLTAFSAFEAEVEAAATAYQLGTQVKTFLDKFLQKGVETELFGDNSACVSNLTKGSEYVQPTRTRHFGMRCS</sequence>
<dbReference type="Proteomes" id="UP000601435">
    <property type="component" value="Unassembled WGS sequence"/>
</dbReference>
<protein>
    <recommendedName>
        <fullName evidence="3">Integrase catalytic domain-containing protein</fullName>
    </recommendedName>
</protein>
<dbReference type="InterPro" id="IPR036397">
    <property type="entry name" value="RNaseH_sf"/>
</dbReference>
<feature type="compositionally biased region" description="Polar residues" evidence="2">
    <location>
        <begin position="598"/>
        <end position="614"/>
    </location>
</feature>
<dbReference type="GO" id="GO:0015074">
    <property type="term" value="P:DNA integration"/>
    <property type="evidence" value="ECO:0007669"/>
    <property type="project" value="InterPro"/>
</dbReference>
<comment type="caution">
    <text evidence="4">The sequence shown here is derived from an EMBL/GenBank/DDBJ whole genome shotgun (WGS) entry which is preliminary data.</text>
</comment>